<gene>
    <name evidence="1" type="ORF">G3M56_003940</name>
</gene>
<dbReference type="AlphaFoldDB" id="A0A6B3L5R9"/>
<organism evidence="1 2">
    <name type="scientific">Sulfuriroseicoccus oceanibius</name>
    <dbReference type="NCBI Taxonomy" id="2707525"/>
    <lineage>
        <taxon>Bacteria</taxon>
        <taxon>Pseudomonadati</taxon>
        <taxon>Verrucomicrobiota</taxon>
        <taxon>Verrucomicrobiia</taxon>
        <taxon>Verrucomicrobiales</taxon>
        <taxon>Verrucomicrobiaceae</taxon>
        <taxon>Sulfuriroseicoccus</taxon>
    </lineage>
</organism>
<keyword evidence="2" id="KW-1185">Reference proteome</keyword>
<accession>A0A6B3L5R9</accession>
<reference evidence="1 2" key="1">
    <citation type="submission" date="2020-12" db="EMBL/GenBank/DDBJ databases">
        <title>Sulforoseuscoccus oceanibium gen. nov., sp. nov., a representative of the phylum Verrucomicrobia with special cytoplasmic membrane, and proposal of Sulforoseuscoccusaceae fam. nov.</title>
        <authorList>
            <person name="Xi F."/>
        </authorList>
    </citation>
    <scope>NUCLEOTIDE SEQUENCE [LARGE SCALE GENOMIC DNA]</scope>
    <source>
        <strain evidence="1 2">T37</strain>
    </source>
</reference>
<dbReference type="RefSeq" id="WP_164365467.1">
    <property type="nucleotide sequence ID" value="NZ_CP066776.1"/>
</dbReference>
<dbReference type="EMBL" id="CP066776">
    <property type="protein sequence ID" value="QQL45747.1"/>
    <property type="molecule type" value="Genomic_DNA"/>
</dbReference>
<protein>
    <submittedName>
        <fullName evidence="1">Uncharacterized protein</fullName>
    </submittedName>
</protein>
<dbReference type="Proteomes" id="UP000475117">
    <property type="component" value="Chromosome"/>
</dbReference>
<evidence type="ECO:0000313" key="1">
    <source>
        <dbReference type="EMBL" id="QQL45747.1"/>
    </source>
</evidence>
<proteinExistence type="predicted"/>
<dbReference type="KEGG" id="soa:G3M56_003940"/>
<sequence length="125" mass="15082">MPRRRPAKDRDPRRSYGRSTKNMHDWREKVDNHTYRLIQAWRETGRWFYRTCEIPKGRAANEGFPRVWTDHDPADLSVTQLEVLREKIFGKYQRRRLPWEHVEEVDALITAAKERDAQTSSDEEE</sequence>
<evidence type="ECO:0000313" key="2">
    <source>
        <dbReference type="Proteomes" id="UP000475117"/>
    </source>
</evidence>
<name>A0A6B3L5R9_9BACT</name>